<protein>
    <recommendedName>
        <fullName evidence="3 14">UDP-N-acetylmuramate--L-alanine ligase</fullName>
        <ecNumber evidence="3 14">6.3.2.8</ecNumber>
    </recommendedName>
    <alternativeName>
        <fullName evidence="14">UDP-N-acetylmuramoyl-L-alanine synthetase</fullName>
    </alternativeName>
</protein>
<dbReference type="GO" id="GO:0071555">
    <property type="term" value="P:cell wall organization"/>
    <property type="evidence" value="ECO:0007669"/>
    <property type="project" value="UniProtKB-KW"/>
</dbReference>
<evidence type="ECO:0000256" key="11">
    <source>
        <dbReference type="ARBA" id="ARBA00023306"/>
    </source>
</evidence>
<dbReference type="Proteomes" id="UP000257055">
    <property type="component" value="Unassembled WGS sequence"/>
</dbReference>
<dbReference type="PANTHER" id="PTHR43445:SF3">
    <property type="entry name" value="UDP-N-ACETYLMURAMATE--L-ALANINE LIGASE"/>
    <property type="match status" value="1"/>
</dbReference>
<dbReference type="Pfam" id="PF02875">
    <property type="entry name" value="Mur_ligase_C"/>
    <property type="match status" value="1"/>
</dbReference>
<evidence type="ECO:0000256" key="4">
    <source>
        <dbReference type="ARBA" id="ARBA00022490"/>
    </source>
</evidence>
<accession>A0A3D8TUX0</accession>
<proteinExistence type="inferred from homology"/>
<comment type="function">
    <text evidence="14">Cell wall formation.</text>
</comment>
<dbReference type="HAMAP" id="MF_00046">
    <property type="entry name" value="MurC"/>
    <property type="match status" value="1"/>
</dbReference>
<keyword evidence="19" id="KW-1185">Reference proteome</keyword>
<dbReference type="Gene3D" id="3.90.190.20">
    <property type="entry name" value="Mur ligase, C-terminal domain"/>
    <property type="match status" value="1"/>
</dbReference>
<keyword evidence="10 14" id="KW-0573">Peptidoglycan synthesis</keyword>
<dbReference type="SUPFAM" id="SSF53623">
    <property type="entry name" value="MurD-like peptide ligases, catalytic domain"/>
    <property type="match status" value="1"/>
</dbReference>
<evidence type="ECO:0000256" key="2">
    <source>
        <dbReference type="ARBA" id="ARBA00004752"/>
    </source>
</evidence>
<comment type="similarity">
    <text evidence="14">Belongs to the MurCDEF family.</text>
</comment>
<feature type="domain" description="Mur ligase central" evidence="17">
    <location>
        <begin position="106"/>
        <end position="276"/>
    </location>
</feature>
<dbReference type="GO" id="GO:0051301">
    <property type="term" value="P:cell division"/>
    <property type="evidence" value="ECO:0007669"/>
    <property type="project" value="UniProtKB-KW"/>
</dbReference>
<evidence type="ECO:0000256" key="13">
    <source>
        <dbReference type="ARBA" id="ARBA00047833"/>
    </source>
</evidence>
<evidence type="ECO:0000256" key="12">
    <source>
        <dbReference type="ARBA" id="ARBA00023316"/>
    </source>
</evidence>
<feature type="domain" description="Mur ligase N-terminal catalytic" evidence="15">
    <location>
        <begin position="4"/>
        <end position="101"/>
    </location>
</feature>
<evidence type="ECO:0000259" key="16">
    <source>
        <dbReference type="Pfam" id="PF02875"/>
    </source>
</evidence>
<dbReference type="SUPFAM" id="SSF53244">
    <property type="entry name" value="MurD-like peptide ligases, peptide-binding domain"/>
    <property type="match status" value="1"/>
</dbReference>
<evidence type="ECO:0000256" key="14">
    <source>
        <dbReference type="HAMAP-Rule" id="MF_00046"/>
    </source>
</evidence>
<dbReference type="UniPathway" id="UPA00219"/>
<evidence type="ECO:0000256" key="3">
    <source>
        <dbReference type="ARBA" id="ARBA00012211"/>
    </source>
</evidence>
<comment type="subcellular location">
    <subcellularLocation>
        <location evidence="1 14">Cytoplasm</location>
    </subcellularLocation>
</comment>
<organism evidence="18 19">
    <name type="scientific">Listeria kieliensis</name>
    <dbReference type="NCBI Taxonomy" id="1621700"/>
    <lineage>
        <taxon>Bacteria</taxon>
        <taxon>Bacillati</taxon>
        <taxon>Bacillota</taxon>
        <taxon>Bacilli</taxon>
        <taxon>Bacillales</taxon>
        <taxon>Listeriaceae</taxon>
        <taxon>Listeria</taxon>
    </lineage>
</organism>
<dbReference type="InterPro" id="IPR013221">
    <property type="entry name" value="Mur_ligase_cen"/>
</dbReference>
<sequence>MTVYHFVGIKGAGMSALAQILYDKGFTVQGSDVEKYFFTQKALEEKEIEILPFNAENIHEGLTIIAGNAFPDTHEEIAKAFELDLPVIRYHKFLGQLIEDYTSIAVTGSHGKTSTTGLLSHVLESIRPTSYLIGDGTGKGNKDAEYFALEACEYQRHFLAYKPTYAIMTNIDWDHPDYFKSVDDVFSAFESLGKQVKKAIIALGDDVQLRRLEDVLSIPVIYYGFGEENEYRATNVVKKTTGTTFDAYHEGEMLGTFEIPSYGDHNVMNALSVIALCNQEDLDMEEVKEELKTFKGVKRRFSITEKAHQTLVDDYAHHPSEIRATINAARQKYPDKKVVAVFQPHTFTRTQAFLQGFADSLNLADEVYLCDIFGSAREKTGNLTIFDLARKTKGNHVIQEQHTEELLQYDDAVILFMGAGDVQKFQAAYEKILDNREDYPEVNEKAAF</sequence>
<dbReference type="GO" id="GO:0009252">
    <property type="term" value="P:peptidoglycan biosynthetic process"/>
    <property type="evidence" value="ECO:0007669"/>
    <property type="project" value="UniProtKB-UniRule"/>
</dbReference>
<keyword evidence="12 14" id="KW-0961">Cell wall biogenesis/degradation</keyword>
<keyword evidence="8 14" id="KW-0067">ATP-binding</keyword>
<dbReference type="InterPro" id="IPR050061">
    <property type="entry name" value="MurCDEF_pg_biosynth"/>
</dbReference>
<keyword evidence="9 14" id="KW-0133">Cell shape</keyword>
<dbReference type="RefSeq" id="WP_115752468.1">
    <property type="nucleotide sequence ID" value="NZ_LARY01000001.1"/>
</dbReference>
<dbReference type="InterPro" id="IPR005758">
    <property type="entry name" value="UDP-N-AcMur_Ala_ligase_MurC"/>
</dbReference>
<dbReference type="GO" id="GO:0005524">
    <property type="term" value="F:ATP binding"/>
    <property type="evidence" value="ECO:0007669"/>
    <property type="project" value="UniProtKB-UniRule"/>
</dbReference>
<dbReference type="GO" id="GO:0005737">
    <property type="term" value="C:cytoplasm"/>
    <property type="evidence" value="ECO:0007669"/>
    <property type="project" value="UniProtKB-SubCell"/>
</dbReference>
<dbReference type="AlphaFoldDB" id="A0A3D8TUX0"/>
<dbReference type="EC" id="6.3.2.8" evidence="3 14"/>
<comment type="caution">
    <text evidence="18">The sequence shown here is derived from an EMBL/GenBank/DDBJ whole genome shotgun (WGS) entry which is preliminary data.</text>
</comment>
<evidence type="ECO:0000256" key="5">
    <source>
        <dbReference type="ARBA" id="ARBA00022598"/>
    </source>
</evidence>
<dbReference type="InterPro" id="IPR036615">
    <property type="entry name" value="Mur_ligase_C_dom_sf"/>
</dbReference>
<dbReference type="Gene3D" id="3.40.50.720">
    <property type="entry name" value="NAD(P)-binding Rossmann-like Domain"/>
    <property type="match status" value="1"/>
</dbReference>
<feature type="domain" description="Mur ligase C-terminal" evidence="16">
    <location>
        <begin position="299"/>
        <end position="420"/>
    </location>
</feature>
<evidence type="ECO:0000259" key="17">
    <source>
        <dbReference type="Pfam" id="PF08245"/>
    </source>
</evidence>
<evidence type="ECO:0000256" key="7">
    <source>
        <dbReference type="ARBA" id="ARBA00022741"/>
    </source>
</evidence>
<comment type="catalytic activity">
    <reaction evidence="13 14">
        <text>UDP-N-acetyl-alpha-D-muramate + L-alanine + ATP = UDP-N-acetyl-alpha-D-muramoyl-L-alanine + ADP + phosphate + H(+)</text>
        <dbReference type="Rhea" id="RHEA:23372"/>
        <dbReference type="ChEBI" id="CHEBI:15378"/>
        <dbReference type="ChEBI" id="CHEBI:30616"/>
        <dbReference type="ChEBI" id="CHEBI:43474"/>
        <dbReference type="ChEBI" id="CHEBI:57972"/>
        <dbReference type="ChEBI" id="CHEBI:70757"/>
        <dbReference type="ChEBI" id="CHEBI:83898"/>
        <dbReference type="ChEBI" id="CHEBI:456216"/>
        <dbReference type="EC" id="6.3.2.8"/>
    </reaction>
</comment>
<dbReference type="Gene3D" id="3.40.1190.10">
    <property type="entry name" value="Mur-like, catalytic domain"/>
    <property type="match status" value="1"/>
</dbReference>
<keyword evidence="7 14" id="KW-0547">Nucleotide-binding</keyword>
<dbReference type="SUPFAM" id="SSF51984">
    <property type="entry name" value="MurCD N-terminal domain"/>
    <property type="match status" value="1"/>
</dbReference>
<dbReference type="GO" id="GO:0008360">
    <property type="term" value="P:regulation of cell shape"/>
    <property type="evidence" value="ECO:0007669"/>
    <property type="project" value="UniProtKB-KW"/>
</dbReference>
<evidence type="ECO:0000256" key="6">
    <source>
        <dbReference type="ARBA" id="ARBA00022618"/>
    </source>
</evidence>
<keyword evidence="4 14" id="KW-0963">Cytoplasm</keyword>
<dbReference type="InterPro" id="IPR004101">
    <property type="entry name" value="Mur_ligase_C"/>
</dbReference>
<dbReference type="PANTHER" id="PTHR43445">
    <property type="entry name" value="UDP-N-ACETYLMURAMATE--L-ALANINE LIGASE-RELATED"/>
    <property type="match status" value="1"/>
</dbReference>
<dbReference type="InterPro" id="IPR036565">
    <property type="entry name" value="Mur-like_cat_sf"/>
</dbReference>
<evidence type="ECO:0000256" key="1">
    <source>
        <dbReference type="ARBA" id="ARBA00004496"/>
    </source>
</evidence>
<reference evidence="19" key="1">
    <citation type="submission" date="2015-04" db="EMBL/GenBank/DDBJ databases">
        <authorList>
            <person name="Schardt J."/>
            <person name="Mueller-Herbst S."/>
            <person name="Scherer S."/>
            <person name="Huptas C."/>
        </authorList>
    </citation>
    <scope>NUCLEOTIDE SEQUENCE [LARGE SCALE GENOMIC DNA]</scope>
    <source>
        <strain evidence="19">Kiel-L1</strain>
    </source>
</reference>
<evidence type="ECO:0000256" key="8">
    <source>
        <dbReference type="ARBA" id="ARBA00022840"/>
    </source>
</evidence>
<comment type="pathway">
    <text evidence="2 14">Cell wall biogenesis; peptidoglycan biosynthesis.</text>
</comment>
<feature type="binding site" evidence="14">
    <location>
        <begin position="108"/>
        <end position="114"/>
    </location>
    <ligand>
        <name>ATP</name>
        <dbReference type="ChEBI" id="CHEBI:30616"/>
    </ligand>
</feature>
<evidence type="ECO:0000256" key="10">
    <source>
        <dbReference type="ARBA" id="ARBA00022984"/>
    </source>
</evidence>
<keyword evidence="6 14" id="KW-0132">Cell division</keyword>
<keyword evidence="11 14" id="KW-0131">Cell cycle</keyword>
<dbReference type="EMBL" id="LARY01000001">
    <property type="protein sequence ID" value="RDX02780.1"/>
    <property type="molecule type" value="Genomic_DNA"/>
</dbReference>
<dbReference type="Pfam" id="PF08245">
    <property type="entry name" value="Mur_ligase_M"/>
    <property type="match status" value="1"/>
</dbReference>
<dbReference type="NCBIfam" id="TIGR01082">
    <property type="entry name" value="murC"/>
    <property type="match status" value="1"/>
</dbReference>
<keyword evidence="5 14" id="KW-0436">Ligase</keyword>
<evidence type="ECO:0000259" key="15">
    <source>
        <dbReference type="Pfam" id="PF01225"/>
    </source>
</evidence>
<dbReference type="Pfam" id="PF01225">
    <property type="entry name" value="Mur_ligase"/>
    <property type="match status" value="1"/>
</dbReference>
<evidence type="ECO:0000313" key="19">
    <source>
        <dbReference type="Proteomes" id="UP000257055"/>
    </source>
</evidence>
<dbReference type="InterPro" id="IPR000713">
    <property type="entry name" value="Mur_ligase_N"/>
</dbReference>
<evidence type="ECO:0000256" key="9">
    <source>
        <dbReference type="ARBA" id="ARBA00022960"/>
    </source>
</evidence>
<name>A0A3D8TUX0_9LIST</name>
<dbReference type="GO" id="GO:0008763">
    <property type="term" value="F:UDP-N-acetylmuramate-L-alanine ligase activity"/>
    <property type="evidence" value="ECO:0007669"/>
    <property type="project" value="UniProtKB-UniRule"/>
</dbReference>
<gene>
    <name evidence="14" type="primary">murC</name>
    <name evidence="18" type="ORF">UR08_04535</name>
</gene>
<evidence type="ECO:0000313" key="18">
    <source>
        <dbReference type="EMBL" id="RDX02780.1"/>
    </source>
</evidence>